<dbReference type="SUPFAM" id="SSF52266">
    <property type="entry name" value="SGNH hydrolase"/>
    <property type="match status" value="1"/>
</dbReference>
<reference evidence="2" key="1">
    <citation type="submission" date="2017-02" db="EMBL/GenBank/DDBJ databases">
        <authorList>
            <person name="Varghese N."/>
            <person name="Submissions S."/>
        </authorList>
    </citation>
    <scope>NUCLEOTIDE SEQUENCE [LARGE SCALE GENOMIC DNA]</scope>
    <source>
        <strain evidence="2">DSM 22270</strain>
    </source>
</reference>
<keyword evidence="2" id="KW-1185">Reference proteome</keyword>
<accession>A0A1T5FGY8</accession>
<dbReference type="OrthoDB" id="945151at2"/>
<proteinExistence type="predicted"/>
<dbReference type="EMBL" id="FUZA01000003">
    <property type="protein sequence ID" value="SKB95358.1"/>
    <property type="molecule type" value="Genomic_DNA"/>
</dbReference>
<dbReference type="Proteomes" id="UP000190897">
    <property type="component" value="Unassembled WGS sequence"/>
</dbReference>
<sequence>MSSRKVYLSLTLAVLFFVFSELVFRCALCLFGYPFLLPARYLEKKYYPFIEPMEQAVVERGGDTRNILIMGGSVVNTHWSRLELRLDTLFQKAYPNVRKFNFFNVAMPGHNSRDNMVKYNLLKKQHYDLVIYYEAINENRANNISSDLFYADYSHIKWYDEINLLLKHPEMNVTVMPYAVHYLFKSVKDKLARRNYISNEQVDPNYAVFGKDIKTAVPYYDNINAIASLANEKHDPLLLVKYASFFPKDVTLTGEPVDKKYFTPCYIVSPVTTWGKPENVVKGISVHNAMLERVHNAQKTYFFDMPAAMPKDSAMFCDVCHLSEPGAQRFAKALSNFVVSSKLIR</sequence>
<name>A0A1T5FGY8_9BACT</name>
<dbReference type="Gene3D" id="3.40.50.1110">
    <property type="entry name" value="SGNH hydrolase"/>
    <property type="match status" value="1"/>
</dbReference>
<evidence type="ECO:0008006" key="3">
    <source>
        <dbReference type="Google" id="ProtNLM"/>
    </source>
</evidence>
<dbReference type="InterPro" id="IPR036514">
    <property type="entry name" value="SGNH_hydro_sf"/>
</dbReference>
<dbReference type="GO" id="GO:0016788">
    <property type="term" value="F:hydrolase activity, acting on ester bonds"/>
    <property type="evidence" value="ECO:0007669"/>
    <property type="project" value="UniProtKB-ARBA"/>
</dbReference>
<gene>
    <name evidence="1" type="ORF">SAMN05660293_03195</name>
</gene>
<evidence type="ECO:0000313" key="2">
    <source>
        <dbReference type="Proteomes" id="UP000190897"/>
    </source>
</evidence>
<protein>
    <recommendedName>
        <fullName evidence="3">SGNH/GDSL hydrolase family protein</fullName>
    </recommendedName>
</protein>
<dbReference type="AlphaFoldDB" id="A0A1T5FGY8"/>
<organism evidence="1 2">
    <name type="scientific">Dyadobacter psychrophilus</name>
    <dbReference type="NCBI Taxonomy" id="651661"/>
    <lineage>
        <taxon>Bacteria</taxon>
        <taxon>Pseudomonadati</taxon>
        <taxon>Bacteroidota</taxon>
        <taxon>Cytophagia</taxon>
        <taxon>Cytophagales</taxon>
        <taxon>Spirosomataceae</taxon>
        <taxon>Dyadobacter</taxon>
    </lineage>
</organism>
<evidence type="ECO:0000313" key="1">
    <source>
        <dbReference type="EMBL" id="SKB95358.1"/>
    </source>
</evidence>
<dbReference type="RefSeq" id="WP_082215704.1">
    <property type="nucleotide sequence ID" value="NZ_FUZA01000003.1"/>
</dbReference>
<dbReference type="STRING" id="651661.SAMN05660293_03195"/>